<dbReference type="KEGG" id="kfl:Kfla_2448"/>
<dbReference type="EMBL" id="CP001736">
    <property type="protein sequence ID" value="ADB31522.1"/>
    <property type="molecule type" value="Genomic_DNA"/>
</dbReference>
<accession>D2PW70</accession>
<dbReference type="RefSeq" id="WP_012920078.1">
    <property type="nucleotide sequence ID" value="NC_013729.1"/>
</dbReference>
<dbReference type="Proteomes" id="UP000007967">
    <property type="component" value="Chromosome"/>
</dbReference>
<reference evidence="2" key="1">
    <citation type="submission" date="2009-09" db="EMBL/GenBank/DDBJ databases">
        <title>The complete genome of Kribbella flavida DSM 17836.</title>
        <authorList>
            <consortium name="US DOE Joint Genome Institute (JGI-PGF)"/>
            <person name="Lucas S."/>
            <person name="Copeland A."/>
            <person name="Lapidus A."/>
            <person name="Glavina del Rio T."/>
            <person name="Dalin E."/>
            <person name="Tice H."/>
            <person name="Bruce D."/>
            <person name="Goodwin L."/>
            <person name="Pitluck S."/>
            <person name="Kyrpides N."/>
            <person name="Mavromatis K."/>
            <person name="Ivanova N."/>
            <person name="Saunders E."/>
            <person name="Brettin T."/>
            <person name="Detter J.C."/>
            <person name="Han C."/>
            <person name="Larimer F."/>
            <person name="Land M."/>
            <person name="Hauser L."/>
            <person name="Markowitz V."/>
            <person name="Cheng J.-F."/>
            <person name="Hugenholtz P."/>
            <person name="Woyke T."/>
            <person name="Wu D."/>
            <person name="Pukall R."/>
            <person name="Klenk H.-P."/>
            <person name="Eisen J.A."/>
        </authorList>
    </citation>
    <scope>NUCLEOTIDE SEQUENCE [LARGE SCALE GENOMIC DNA]</scope>
    <source>
        <strain evidence="2">DSM 17836 / JCM 10339 / NBRC 14399</strain>
    </source>
</reference>
<dbReference type="OrthoDB" id="3831131at2"/>
<name>D2PW70_KRIFD</name>
<evidence type="ECO:0000313" key="1">
    <source>
        <dbReference type="EMBL" id="ADB31522.1"/>
    </source>
</evidence>
<keyword evidence="2" id="KW-1185">Reference proteome</keyword>
<evidence type="ECO:0000313" key="2">
    <source>
        <dbReference type="Proteomes" id="UP000007967"/>
    </source>
</evidence>
<dbReference type="AlphaFoldDB" id="D2PW70"/>
<proteinExistence type="predicted"/>
<organism evidence="1 2">
    <name type="scientific">Kribbella flavida (strain DSM 17836 / JCM 10339 / NBRC 14399)</name>
    <dbReference type="NCBI Taxonomy" id="479435"/>
    <lineage>
        <taxon>Bacteria</taxon>
        <taxon>Bacillati</taxon>
        <taxon>Actinomycetota</taxon>
        <taxon>Actinomycetes</taxon>
        <taxon>Propionibacteriales</taxon>
        <taxon>Kribbellaceae</taxon>
        <taxon>Kribbella</taxon>
    </lineage>
</organism>
<reference evidence="1 2" key="2">
    <citation type="journal article" date="2010" name="Stand. Genomic Sci.">
        <title>Complete genome sequence of Kribbella flavida type strain (IFO 14399).</title>
        <authorList>
            <person name="Pukall R."/>
            <person name="Lapidus A."/>
            <person name="Glavina Del Rio T."/>
            <person name="Copeland A."/>
            <person name="Tice H."/>
            <person name="Cheng J.-F."/>
            <person name="Lucas S."/>
            <person name="Chen F."/>
            <person name="Nolan M."/>
            <person name="LaButti K."/>
            <person name="Pati A."/>
            <person name="Ivanova N."/>
            <person name="Mavrommatis K."/>
            <person name="Mikhailova N."/>
            <person name="Pitluck S."/>
            <person name="Bruce D."/>
            <person name="Goodwin L."/>
            <person name="Land M."/>
            <person name="Hauser L."/>
            <person name="Chang Y.-J."/>
            <person name="Jeffries C.D."/>
            <person name="Chen A."/>
            <person name="Palaniappan K."/>
            <person name="Chain P."/>
            <person name="Rohde M."/>
            <person name="Goeker M."/>
            <person name="Bristow J."/>
            <person name="Eisen J.A."/>
            <person name="Markowitz V."/>
            <person name="Hugenholtz P."/>
            <person name="Kyrpides N.C."/>
            <person name="Klenk H.-P."/>
            <person name="Brettin T."/>
        </authorList>
    </citation>
    <scope>NUCLEOTIDE SEQUENCE [LARGE SCALE GENOMIC DNA]</scope>
    <source>
        <strain evidence="2">DSM 17836 / JCM 10339 / NBRC 14399</strain>
    </source>
</reference>
<dbReference type="HOGENOM" id="CLU_2260068_0_0_11"/>
<protein>
    <submittedName>
        <fullName evidence="1">Uncharacterized protein</fullName>
    </submittedName>
</protein>
<gene>
    <name evidence="1" type="ordered locus">Kfla_2448</name>
</gene>
<sequence>MIALAGQVDFQLSHGWYQTGDAKIVETKVQSVNLDLEQPEVRLTSCIDSSTLITRYVSNGKPIPEAGSDGKRRQFQSKLVFAPPAGSQVKRWFLVEEKAVGSC</sequence>
<dbReference type="STRING" id="479435.Kfla_2448"/>